<name>A0A820IN09_9BILA</name>
<keyword evidence="1" id="KW-1133">Transmembrane helix</keyword>
<keyword evidence="1" id="KW-0812">Transmembrane</keyword>
<evidence type="ECO:0000256" key="1">
    <source>
        <dbReference type="SAM" id="Phobius"/>
    </source>
</evidence>
<evidence type="ECO:0000313" key="2">
    <source>
        <dbReference type="EMBL" id="CAF4314662.1"/>
    </source>
</evidence>
<gene>
    <name evidence="2" type="ORF">HFQ381_LOCUS14415</name>
</gene>
<keyword evidence="1" id="KW-0472">Membrane</keyword>
<dbReference type="Proteomes" id="UP000663851">
    <property type="component" value="Unassembled WGS sequence"/>
</dbReference>
<proteinExistence type="predicted"/>
<feature type="transmembrane region" description="Helical" evidence="1">
    <location>
        <begin position="129"/>
        <end position="154"/>
    </location>
</feature>
<sequence>MSGNRVSAQLIIPVEHQCDLSSDRRCAEQQAHDSAKSHRYESNKSQLSPIDQNQCNCSLDSLCVDLNKCQNEAQCFQDNPTCPTKIMCVCRECFYGTQCQFQTQQFGLSLDEILSYQIRSYVPITRQRIYAKISIAVASIMLTVGFISGTLSISTFQWRAYQKVVCGIYHRSHRFWLYFCIEFQIVVSHSCTSINHYFSTFSHV</sequence>
<protein>
    <recommendedName>
        <fullName evidence="4">EGF-like domain-containing protein</fullName>
    </recommendedName>
</protein>
<reference evidence="2" key="1">
    <citation type="submission" date="2021-02" db="EMBL/GenBank/DDBJ databases">
        <authorList>
            <person name="Nowell W R."/>
        </authorList>
    </citation>
    <scope>NUCLEOTIDE SEQUENCE</scope>
</reference>
<organism evidence="2 3">
    <name type="scientific">Rotaria socialis</name>
    <dbReference type="NCBI Taxonomy" id="392032"/>
    <lineage>
        <taxon>Eukaryota</taxon>
        <taxon>Metazoa</taxon>
        <taxon>Spiralia</taxon>
        <taxon>Gnathifera</taxon>
        <taxon>Rotifera</taxon>
        <taxon>Eurotatoria</taxon>
        <taxon>Bdelloidea</taxon>
        <taxon>Philodinida</taxon>
        <taxon>Philodinidae</taxon>
        <taxon>Rotaria</taxon>
    </lineage>
</organism>
<dbReference type="AlphaFoldDB" id="A0A820IN09"/>
<dbReference type="EMBL" id="CAJOBO010000941">
    <property type="protein sequence ID" value="CAF4314662.1"/>
    <property type="molecule type" value="Genomic_DNA"/>
</dbReference>
<comment type="caution">
    <text evidence="2">The sequence shown here is derived from an EMBL/GenBank/DDBJ whole genome shotgun (WGS) entry which is preliminary data.</text>
</comment>
<accession>A0A820IN09</accession>
<evidence type="ECO:0008006" key="4">
    <source>
        <dbReference type="Google" id="ProtNLM"/>
    </source>
</evidence>
<feature type="transmembrane region" description="Helical" evidence="1">
    <location>
        <begin position="175"/>
        <end position="198"/>
    </location>
</feature>
<evidence type="ECO:0000313" key="3">
    <source>
        <dbReference type="Proteomes" id="UP000663851"/>
    </source>
</evidence>